<proteinExistence type="inferred from homology"/>
<dbReference type="KEGG" id="ppsc:EHS13_15055"/>
<evidence type="ECO:0000313" key="3">
    <source>
        <dbReference type="EMBL" id="QGQ96096.1"/>
    </source>
</evidence>
<dbReference type="Pfam" id="PF01636">
    <property type="entry name" value="APH"/>
    <property type="match status" value="1"/>
</dbReference>
<gene>
    <name evidence="3" type="ORF">EHS13_15055</name>
</gene>
<accession>A0A6B8RL00</accession>
<dbReference type="GO" id="GO:0009088">
    <property type="term" value="P:threonine biosynthetic process"/>
    <property type="evidence" value="ECO:0007669"/>
    <property type="project" value="TreeGrafter"/>
</dbReference>
<comment type="similarity">
    <text evidence="1">Belongs to the pseudomonas-type ThrB family.</text>
</comment>
<protein>
    <recommendedName>
        <fullName evidence="2">Aminoglycoside phosphotransferase domain-containing protein</fullName>
    </recommendedName>
</protein>
<evidence type="ECO:0000256" key="1">
    <source>
        <dbReference type="ARBA" id="ARBA00038240"/>
    </source>
</evidence>
<dbReference type="GO" id="GO:0004413">
    <property type="term" value="F:homoserine kinase activity"/>
    <property type="evidence" value="ECO:0007669"/>
    <property type="project" value="TreeGrafter"/>
</dbReference>
<dbReference type="Gene3D" id="3.90.1200.10">
    <property type="match status" value="1"/>
</dbReference>
<keyword evidence="4" id="KW-1185">Reference proteome</keyword>
<name>A0A6B8RL00_9BACL</name>
<dbReference type="Proteomes" id="UP000426246">
    <property type="component" value="Chromosome"/>
</dbReference>
<organism evidence="3 4">
    <name type="scientific">Paenibacillus psychroresistens</name>
    <dbReference type="NCBI Taxonomy" id="1778678"/>
    <lineage>
        <taxon>Bacteria</taxon>
        <taxon>Bacillati</taxon>
        <taxon>Bacillota</taxon>
        <taxon>Bacilli</taxon>
        <taxon>Bacillales</taxon>
        <taxon>Paenibacillaceae</taxon>
        <taxon>Paenibacillus</taxon>
    </lineage>
</organism>
<sequence>MHNLEEIHIERSIKDKFTKEVFLEAAGRFGINFADTIELDGFQNFVFLGKRNSIEVILRIAHSSHRSKDLTLAEIEFISYLADSGMTVSKALLSNQGEYVEVIEQAENSFVVTAFEFAPGRRAEICVESDIFYERIGRFTGKMHKLSKQFSPIQKRYDWNDNAALTKFQNYVPNELLQKKLELLISQIQSLSRDRDSFGLIHGDISPGNYLNHEDHPSIIDFDQCEYSWFASEIATSIFHETPIPFIIPDENTRKAVAKRFFSNFYQGYSKENTLSHSSLEAIPLFINLRQAIVIGLKYRSLDMGNFDNWNDFSKAALTFNINNLINDIPYIDLDFTSL</sequence>
<dbReference type="InterPro" id="IPR050249">
    <property type="entry name" value="Pseudomonas-type_ThrB"/>
</dbReference>
<evidence type="ECO:0000259" key="2">
    <source>
        <dbReference type="Pfam" id="PF01636"/>
    </source>
</evidence>
<feature type="domain" description="Aminoglycoside phosphotransferase" evidence="2">
    <location>
        <begin position="43"/>
        <end position="240"/>
    </location>
</feature>
<dbReference type="AlphaFoldDB" id="A0A6B8RL00"/>
<dbReference type="SUPFAM" id="SSF56112">
    <property type="entry name" value="Protein kinase-like (PK-like)"/>
    <property type="match status" value="1"/>
</dbReference>
<dbReference type="EMBL" id="CP034235">
    <property type="protein sequence ID" value="QGQ96096.1"/>
    <property type="molecule type" value="Genomic_DNA"/>
</dbReference>
<reference evidence="4" key="1">
    <citation type="submission" date="2018-11" db="EMBL/GenBank/DDBJ databases">
        <title>Complete genome sequence of Paenibacillus sp. ML311-T8.</title>
        <authorList>
            <person name="Nam Y.-D."/>
            <person name="Kang J."/>
            <person name="Chung W.-H."/>
            <person name="Park Y.S."/>
        </authorList>
    </citation>
    <scope>NUCLEOTIDE SEQUENCE [LARGE SCALE GENOMIC DNA]</scope>
    <source>
        <strain evidence="4">ML311-T8</strain>
    </source>
</reference>
<evidence type="ECO:0000313" key="4">
    <source>
        <dbReference type="Proteomes" id="UP000426246"/>
    </source>
</evidence>
<dbReference type="PANTHER" id="PTHR21064">
    <property type="entry name" value="AMINOGLYCOSIDE PHOSPHOTRANSFERASE DOMAIN-CONTAINING PROTEIN-RELATED"/>
    <property type="match status" value="1"/>
</dbReference>
<dbReference type="InterPro" id="IPR002575">
    <property type="entry name" value="Aminoglycoside_PTrfase"/>
</dbReference>
<dbReference type="PANTHER" id="PTHR21064:SF6">
    <property type="entry name" value="AMINOGLYCOSIDE PHOSPHOTRANSFERASE DOMAIN-CONTAINING PROTEIN"/>
    <property type="match status" value="1"/>
</dbReference>
<dbReference type="InterPro" id="IPR011009">
    <property type="entry name" value="Kinase-like_dom_sf"/>
</dbReference>